<accession>A0A7M1LFN2</accession>
<organism evidence="3 4">
    <name type="scientific">Campylobacter corcagiensis</name>
    <dbReference type="NCBI Taxonomy" id="1448857"/>
    <lineage>
        <taxon>Bacteria</taxon>
        <taxon>Pseudomonadati</taxon>
        <taxon>Campylobacterota</taxon>
        <taxon>Epsilonproteobacteria</taxon>
        <taxon>Campylobacterales</taxon>
        <taxon>Campylobacteraceae</taxon>
        <taxon>Campylobacter</taxon>
    </lineage>
</organism>
<dbReference type="Pfam" id="PF02325">
    <property type="entry name" value="CCB3_YggT"/>
    <property type="match status" value="1"/>
</dbReference>
<sequence length="90" mass="10223">MIISAFFGALVSIIRMVISAYILVIIVAAIMSFIRPNPYNPFVQTIIRLTEPVYELIRRYIPTAYGGLDFAPLIVLLVLQFINSFLARLF</sequence>
<dbReference type="AlphaFoldDB" id="A0A7M1LFN2"/>
<feature type="transmembrane region" description="Helical" evidence="2">
    <location>
        <begin position="70"/>
        <end position="89"/>
    </location>
</feature>
<reference evidence="3 4" key="1">
    <citation type="submission" date="2020-10" db="EMBL/GenBank/DDBJ databases">
        <title>Campylobacter and Helicobacter PacBio genomes.</title>
        <authorList>
            <person name="Lane C."/>
        </authorList>
    </citation>
    <scope>NUCLEOTIDE SEQUENCE [LARGE SCALE GENOMIC DNA]</scope>
    <source>
        <strain evidence="3 4">2016D-0077</strain>
    </source>
</reference>
<dbReference type="GO" id="GO:0016020">
    <property type="term" value="C:membrane"/>
    <property type="evidence" value="ECO:0007669"/>
    <property type="project" value="InterPro"/>
</dbReference>
<comment type="similarity">
    <text evidence="1">Belongs to the YggT family.</text>
</comment>
<protein>
    <submittedName>
        <fullName evidence="3">YggT family protein</fullName>
    </submittedName>
</protein>
<proteinExistence type="inferred from homology"/>
<evidence type="ECO:0000313" key="4">
    <source>
        <dbReference type="Proteomes" id="UP000594749"/>
    </source>
</evidence>
<evidence type="ECO:0000256" key="1">
    <source>
        <dbReference type="ARBA" id="ARBA00010894"/>
    </source>
</evidence>
<dbReference type="PANTHER" id="PTHR33219:SF14">
    <property type="entry name" value="PROTEIN COFACTOR ASSEMBLY OF COMPLEX C SUBUNIT B CCB3, CHLOROPLASTIC-RELATED"/>
    <property type="match status" value="1"/>
</dbReference>
<dbReference type="InterPro" id="IPR003425">
    <property type="entry name" value="CCB3/YggT"/>
</dbReference>
<evidence type="ECO:0000256" key="2">
    <source>
        <dbReference type="SAM" id="Phobius"/>
    </source>
</evidence>
<keyword evidence="2" id="KW-0812">Transmembrane</keyword>
<dbReference type="RefSeq" id="WP_034971807.1">
    <property type="nucleotide sequence ID" value="NZ_CP053842.1"/>
</dbReference>
<dbReference type="Proteomes" id="UP000594749">
    <property type="component" value="Chromosome"/>
</dbReference>
<dbReference type="PANTHER" id="PTHR33219">
    <property type="entry name" value="YLMG HOMOLOG PROTEIN 2, CHLOROPLASTIC"/>
    <property type="match status" value="1"/>
</dbReference>
<feature type="transmembrane region" description="Helical" evidence="2">
    <location>
        <begin position="12"/>
        <end position="34"/>
    </location>
</feature>
<evidence type="ECO:0000313" key="3">
    <source>
        <dbReference type="EMBL" id="QOQ86884.1"/>
    </source>
</evidence>
<name>A0A7M1LFN2_9BACT</name>
<gene>
    <name evidence="3" type="ORF">IMC76_06615</name>
</gene>
<dbReference type="EMBL" id="CP063078">
    <property type="protein sequence ID" value="QOQ86884.1"/>
    <property type="molecule type" value="Genomic_DNA"/>
</dbReference>
<keyword evidence="4" id="KW-1185">Reference proteome</keyword>
<keyword evidence="2" id="KW-0472">Membrane</keyword>
<keyword evidence="2" id="KW-1133">Transmembrane helix</keyword>